<evidence type="ECO:0000256" key="1">
    <source>
        <dbReference type="ARBA" id="ARBA00004287"/>
    </source>
</evidence>
<dbReference type="GO" id="GO:0005794">
    <property type="term" value="C:Golgi apparatus"/>
    <property type="evidence" value="ECO:0007669"/>
    <property type="project" value="UniProtKB-SubCell"/>
</dbReference>
<comment type="subcellular location">
    <subcellularLocation>
        <location evidence="2">Cytoplasm</location>
    </subcellularLocation>
    <subcellularLocation>
        <location evidence="3">Golgi apparatus</location>
    </subcellularLocation>
    <subcellularLocation>
        <location evidence="1">Membrane</location>
        <topology evidence="1">Peripheral membrane protein</topology>
        <orientation evidence="1">Cytoplasmic side</orientation>
    </subcellularLocation>
</comment>
<evidence type="ECO:0000256" key="4">
    <source>
        <dbReference type="ARBA" id="ARBA00010883"/>
    </source>
</evidence>
<keyword evidence="8" id="KW-0653">Protein transport</keyword>
<feature type="compositionally biased region" description="Basic and acidic residues" evidence="11">
    <location>
        <begin position="41"/>
        <end position="50"/>
    </location>
</feature>
<keyword evidence="7" id="KW-0597">Phosphoprotein</keyword>
<dbReference type="OrthoDB" id="271164at2759"/>
<dbReference type="InterPro" id="IPR001683">
    <property type="entry name" value="PX_dom"/>
</dbReference>
<sequence>MDYDDDLNAPVWDDLNLPNQASDPGLRNTLADLSINEDTTGPDHESDKPNSDANNEIATWNNENDENEGNSNLLNELAPEEDPLLDLQTANGVSILSSPTKGTEDPLFSASTYLPLIADDDTNGPDNFQSTPMLSSARKSGKPHMLFNSARMRRRPLTQKDRSNDIADPLGKLKKTSETQDDLSDELTSTNSKSSARSKTILDQVEEPLFEVGSRQSVIDNDLNTDNRQDDIEVEPQEELHESEHEEMTTQPANFNIEVKDPVKVGELTSMHVEYTVVVESDLLETKYAQVNRRYTDFRWLYRQLQSNHWGKIIPPPPEKQSVGRFKQDFIENRRFQMEKMLRRIASNRSLQSDPDFILFLTSGNFTFDSKCREHATGSNASRDSNDLSEIHISEIELLGTEDAAVVLKNGGLDGESQKRFLSISFSSLPKYTESDEYFIEQWKATENLEERLKQLNKSLDLVDSERNELASVTEEFSKTIDALAELEVTKQNIEILTNFAETHRRIRESLERSSLQESLTLGVTLDEYIRSLASVKAIFNQRARLGYYLVIVESDFSKKQALLERLPQNSSSQSNIDKISGAKKEYQVLQKRCKTVRKKWQEVGNCIKKEVAAFEIEKVKDFRNSLEIFLESAIESQKECIELWETFYQNNL</sequence>
<dbReference type="GO" id="GO:0045053">
    <property type="term" value="P:protein retention in Golgi apparatus"/>
    <property type="evidence" value="ECO:0007669"/>
    <property type="project" value="TreeGrafter"/>
</dbReference>
<dbReference type="GO" id="GO:0015031">
    <property type="term" value="P:protein transport"/>
    <property type="evidence" value="ECO:0007669"/>
    <property type="project" value="UniProtKB-KW"/>
</dbReference>
<dbReference type="AlphaFoldDB" id="A0A8J2T425"/>
<dbReference type="PANTHER" id="PTHR10555">
    <property type="entry name" value="SORTING NEXIN"/>
    <property type="match status" value="1"/>
</dbReference>
<protein>
    <submittedName>
        <fullName evidence="13">BN860_01112g1_1</fullName>
    </submittedName>
</protein>
<keyword evidence="9" id="KW-0333">Golgi apparatus</keyword>
<dbReference type="GO" id="GO:0042147">
    <property type="term" value="P:retrograde transport, endosome to Golgi"/>
    <property type="evidence" value="ECO:0007669"/>
    <property type="project" value="TreeGrafter"/>
</dbReference>
<evidence type="ECO:0000313" key="13">
    <source>
        <dbReference type="EMBL" id="CDF87203.1"/>
    </source>
</evidence>
<feature type="compositionally biased region" description="Polar residues" evidence="11">
    <location>
        <begin position="51"/>
        <end position="60"/>
    </location>
</feature>
<evidence type="ECO:0000256" key="7">
    <source>
        <dbReference type="ARBA" id="ARBA00022553"/>
    </source>
</evidence>
<dbReference type="FunFam" id="1.20.1270.60:FF:000022">
    <property type="entry name" value="Sorting nexin 3 protein"/>
    <property type="match status" value="1"/>
</dbReference>
<dbReference type="SMART" id="SM00312">
    <property type="entry name" value="PX"/>
    <property type="match status" value="1"/>
</dbReference>
<evidence type="ECO:0000256" key="2">
    <source>
        <dbReference type="ARBA" id="ARBA00004496"/>
    </source>
</evidence>
<dbReference type="InterPro" id="IPR035803">
    <property type="entry name" value="BAR_Vps5"/>
</dbReference>
<evidence type="ECO:0000256" key="5">
    <source>
        <dbReference type="ARBA" id="ARBA00022448"/>
    </source>
</evidence>
<evidence type="ECO:0000256" key="8">
    <source>
        <dbReference type="ARBA" id="ARBA00022927"/>
    </source>
</evidence>
<keyword evidence="14" id="KW-1185">Reference proteome</keyword>
<dbReference type="CDD" id="cd07627">
    <property type="entry name" value="BAR_Vps5p"/>
    <property type="match status" value="1"/>
</dbReference>
<dbReference type="GO" id="GO:0005768">
    <property type="term" value="C:endosome"/>
    <property type="evidence" value="ECO:0007669"/>
    <property type="project" value="TreeGrafter"/>
</dbReference>
<dbReference type="SUPFAM" id="SSF64268">
    <property type="entry name" value="PX domain"/>
    <property type="match status" value="1"/>
</dbReference>
<dbReference type="GO" id="GO:0032266">
    <property type="term" value="F:phosphatidylinositol-3-phosphate binding"/>
    <property type="evidence" value="ECO:0007669"/>
    <property type="project" value="UniProtKB-ARBA"/>
</dbReference>
<evidence type="ECO:0000256" key="10">
    <source>
        <dbReference type="ARBA" id="ARBA00023136"/>
    </source>
</evidence>
<dbReference type="InterPro" id="IPR015404">
    <property type="entry name" value="Vps5_C"/>
</dbReference>
<dbReference type="PANTHER" id="PTHR10555:SF170">
    <property type="entry name" value="FI18122P1"/>
    <property type="match status" value="1"/>
</dbReference>
<evidence type="ECO:0000259" key="12">
    <source>
        <dbReference type="PROSITE" id="PS50195"/>
    </source>
</evidence>
<comment type="similarity">
    <text evidence="4">Belongs to the sorting nexin family.</text>
</comment>
<keyword evidence="6" id="KW-0963">Cytoplasm</keyword>
<dbReference type="Pfam" id="PF09325">
    <property type="entry name" value="Vps5"/>
    <property type="match status" value="1"/>
</dbReference>
<evidence type="ECO:0000256" key="3">
    <source>
        <dbReference type="ARBA" id="ARBA00004555"/>
    </source>
</evidence>
<dbReference type="Gene3D" id="1.20.1270.60">
    <property type="entry name" value="Arfaptin homology (AH) domain/BAR domain"/>
    <property type="match status" value="1"/>
</dbReference>
<feature type="region of interest" description="Disordered" evidence="11">
    <location>
        <begin position="1"/>
        <end position="79"/>
    </location>
</feature>
<organism evidence="13 14">
    <name type="scientific">Zygosaccharomyces bailii (strain CLIB 213 / ATCC 58445 / CBS 680 / BCRC 21525 / NBRC 1098 / NCYC 1416 / NRRL Y-2227)</name>
    <dbReference type="NCBI Taxonomy" id="1333698"/>
    <lineage>
        <taxon>Eukaryota</taxon>
        <taxon>Fungi</taxon>
        <taxon>Dikarya</taxon>
        <taxon>Ascomycota</taxon>
        <taxon>Saccharomycotina</taxon>
        <taxon>Saccharomycetes</taxon>
        <taxon>Saccharomycetales</taxon>
        <taxon>Saccharomycetaceae</taxon>
        <taxon>Zygosaccharomyces</taxon>
    </lineage>
</organism>
<evidence type="ECO:0000256" key="6">
    <source>
        <dbReference type="ARBA" id="ARBA00022490"/>
    </source>
</evidence>
<evidence type="ECO:0000313" key="14">
    <source>
        <dbReference type="Proteomes" id="UP000019375"/>
    </source>
</evidence>
<evidence type="ECO:0000256" key="11">
    <source>
        <dbReference type="SAM" id="MobiDB-lite"/>
    </source>
</evidence>
<name>A0A8J2T425_ZYGB2</name>
<proteinExistence type="inferred from homology"/>
<dbReference type="Pfam" id="PF00787">
    <property type="entry name" value="PX"/>
    <property type="match status" value="1"/>
</dbReference>
<keyword evidence="5" id="KW-0813">Transport</keyword>
<feature type="region of interest" description="Disordered" evidence="11">
    <location>
        <begin position="121"/>
        <end position="200"/>
    </location>
</feature>
<evidence type="ECO:0000256" key="9">
    <source>
        <dbReference type="ARBA" id="ARBA00023034"/>
    </source>
</evidence>
<dbReference type="GO" id="GO:0005829">
    <property type="term" value="C:cytosol"/>
    <property type="evidence" value="ECO:0007669"/>
    <property type="project" value="GOC"/>
</dbReference>
<dbReference type="EMBL" id="HG316454">
    <property type="protein sequence ID" value="CDF87203.1"/>
    <property type="molecule type" value="Genomic_DNA"/>
</dbReference>
<dbReference type="Proteomes" id="UP000019375">
    <property type="component" value="Unassembled WGS sequence"/>
</dbReference>
<gene>
    <name evidence="13" type="ORF">BN860_01112g</name>
</gene>
<accession>A0A8J2T425</accession>
<feature type="compositionally biased region" description="Polar residues" evidence="11">
    <location>
        <begin position="186"/>
        <end position="198"/>
    </location>
</feature>
<dbReference type="GO" id="GO:0030904">
    <property type="term" value="C:retromer complex"/>
    <property type="evidence" value="ECO:0007669"/>
    <property type="project" value="UniProtKB-ARBA"/>
</dbReference>
<reference evidence="14" key="1">
    <citation type="journal article" date="2013" name="Genome Announc.">
        <title>Genome sequence of the food spoilage yeast Zygosaccharomyces bailii CLIB 213(T).</title>
        <authorList>
            <person name="Galeote V."/>
            <person name="Bigey F."/>
            <person name="Devillers H."/>
            <person name="Neuveglise C."/>
            <person name="Dequin S."/>
        </authorList>
    </citation>
    <scope>NUCLEOTIDE SEQUENCE [LARGE SCALE GENOMIC DNA]</scope>
    <source>
        <strain evidence="14">CLIB 213 / ATCC 58445 / CBS 680 / CCRC 21525 / NBRC 1098 / NCYC 1416 / NRRL Y-2227</strain>
    </source>
</reference>
<dbReference type="PROSITE" id="PS50195">
    <property type="entry name" value="PX"/>
    <property type="match status" value="1"/>
</dbReference>
<keyword evidence="10" id="KW-0472">Membrane</keyword>
<feature type="compositionally biased region" description="Polar residues" evidence="11">
    <location>
        <begin position="124"/>
        <end position="138"/>
    </location>
</feature>
<dbReference type="InterPro" id="IPR027267">
    <property type="entry name" value="AH/BAR_dom_sf"/>
</dbReference>
<dbReference type="Gene3D" id="3.30.1520.10">
    <property type="entry name" value="Phox-like domain"/>
    <property type="match status" value="1"/>
</dbReference>
<feature type="domain" description="PX" evidence="12">
    <location>
        <begin position="253"/>
        <end position="368"/>
    </location>
</feature>
<dbReference type="InterPro" id="IPR036871">
    <property type="entry name" value="PX_dom_sf"/>
</dbReference>